<keyword evidence="1" id="KW-0175">Coiled coil</keyword>
<gene>
    <name evidence="3" type="ORF">JI739_20860</name>
</gene>
<evidence type="ECO:0000313" key="4">
    <source>
        <dbReference type="Proteomes" id="UP000613011"/>
    </source>
</evidence>
<dbReference type="EMBL" id="JAEQNA010000009">
    <property type="protein sequence ID" value="MBL0422799.1"/>
    <property type="molecule type" value="Genomic_DNA"/>
</dbReference>
<dbReference type="RefSeq" id="WP_201685931.1">
    <property type="nucleotide sequence ID" value="NZ_JAEQNA010000009.1"/>
</dbReference>
<feature type="region of interest" description="Disordered" evidence="2">
    <location>
        <begin position="1"/>
        <end position="21"/>
    </location>
</feature>
<feature type="compositionally biased region" description="Pro residues" evidence="2">
    <location>
        <begin position="88"/>
        <end position="100"/>
    </location>
</feature>
<sequence length="234" mass="24722">MQAEQAHRLSPLASGGRPGRSRLRLPALLVLTALVAACALPTRPSPAPSPSRAPEPAPSTNVSVETPPTPARVRDVAPAPAPAAAAPVAPPAPGQPAAAPPSPVLIALEQAERLRGIGAAELSAEITRLAATPATPLNQLLLALALKQGQQPADSPRVQTLLQAVLANDSVEARGLRALARLLLVQHAQQQRLEEQLERQAQQLRESQRRSDQLSERLEALRALERSMPSRPVR</sequence>
<protein>
    <submittedName>
        <fullName evidence="3">Uncharacterized protein</fullName>
    </submittedName>
</protein>
<comment type="caution">
    <text evidence="3">The sequence shown here is derived from an EMBL/GenBank/DDBJ whole genome shotgun (WGS) entry which is preliminary data.</text>
</comment>
<organism evidence="3 4">
    <name type="scientific">Ramlibacter aurantiacus</name>
    <dbReference type="NCBI Taxonomy" id="2801330"/>
    <lineage>
        <taxon>Bacteria</taxon>
        <taxon>Pseudomonadati</taxon>
        <taxon>Pseudomonadota</taxon>
        <taxon>Betaproteobacteria</taxon>
        <taxon>Burkholderiales</taxon>
        <taxon>Comamonadaceae</taxon>
        <taxon>Ramlibacter</taxon>
    </lineage>
</organism>
<accession>A0A936ZK36</accession>
<evidence type="ECO:0000313" key="3">
    <source>
        <dbReference type="EMBL" id="MBL0422799.1"/>
    </source>
</evidence>
<feature type="compositionally biased region" description="Low complexity" evidence="2">
    <location>
        <begin position="76"/>
        <end position="87"/>
    </location>
</feature>
<keyword evidence="4" id="KW-1185">Reference proteome</keyword>
<proteinExistence type="predicted"/>
<feature type="coiled-coil region" evidence="1">
    <location>
        <begin position="187"/>
        <end position="224"/>
    </location>
</feature>
<feature type="compositionally biased region" description="Pro residues" evidence="2">
    <location>
        <begin position="43"/>
        <end position="57"/>
    </location>
</feature>
<feature type="region of interest" description="Disordered" evidence="2">
    <location>
        <begin position="41"/>
        <end position="100"/>
    </location>
</feature>
<evidence type="ECO:0000256" key="1">
    <source>
        <dbReference type="SAM" id="Coils"/>
    </source>
</evidence>
<evidence type="ECO:0000256" key="2">
    <source>
        <dbReference type="SAM" id="MobiDB-lite"/>
    </source>
</evidence>
<dbReference type="AlphaFoldDB" id="A0A936ZK36"/>
<dbReference type="Proteomes" id="UP000613011">
    <property type="component" value="Unassembled WGS sequence"/>
</dbReference>
<reference evidence="3" key="1">
    <citation type="submission" date="2021-01" db="EMBL/GenBank/DDBJ databases">
        <title>Ramlibacter sp. strain AW1 16S ribosomal RNA gene Genome sequencing and assembly.</title>
        <authorList>
            <person name="Kang M."/>
        </authorList>
    </citation>
    <scope>NUCLEOTIDE SEQUENCE</scope>
    <source>
        <strain evidence="3">AW1</strain>
    </source>
</reference>
<name>A0A936ZK36_9BURK</name>